<evidence type="ECO:0000313" key="4">
    <source>
        <dbReference type="EMBL" id="BAA80177.1"/>
    </source>
</evidence>
<keyword evidence="1 4" id="KW-0808">Transferase</keyword>
<dbReference type="eggNOG" id="arCOG01403">
    <property type="taxonomic scope" value="Archaea"/>
</dbReference>
<evidence type="ECO:0000259" key="2">
    <source>
        <dbReference type="Pfam" id="PF00534"/>
    </source>
</evidence>
<evidence type="ECO:0000313" key="5">
    <source>
        <dbReference type="Proteomes" id="UP000002518"/>
    </source>
</evidence>
<dbReference type="STRING" id="272557.APE_1191"/>
<accession>Q9YCS0</accession>
<protein>
    <submittedName>
        <fullName evidence="4">Glycosyl transferase, group 1</fullName>
    </submittedName>
</protein>
<dbReference type="PANTHER" id="PTHR46401:SF2">
    <property type="entry name" value="GLYCOSYLTRANSFERASE WBBK-RELATED"/>
    <property type="match status" value="1"/>
</dbReference>
<dbReference type="AlphaFoldDB" id="Q9YCS0"/>
<dbReference type="GeneID" id="1445845"/>
<evidence type="ECO:0000259" key="3">
    <source>
        <dbReference type="Pfam" id="PF13439"/>
    </source>
</evidence>
<feature type="domain" description="Glycosyltransferase subfamily 4-like N-terminal" evidence="3">
    <location>
        <begin position="17"/>
        <end position="176"/>
    </location>
</feature>
<evidence type="ECO:0000256" key="1">
    <source>
        <dbReference type="ARBA" id="ARBA00022679"/>
    </source>
</evidence>
<dbReference type="KEGG" id="ape:APE_1191"/>
<dbReference type="RefSeq" id="WP_010866216.1">
    <property type="nucleotide sequence ID" value="NC_000854.2"/>
</dbReference>
<gene>
    <name evidence="4" type="ordered locus">APE_1191</name>
</gene>
<dbReference type="PANTHER" id="PTHR46401">
    <property type="entry name" value="GLYCOSYLTRANSFERASE WBBK-RELATED"/>
    <property type="match status" value="1"/>
</dbReference>
<sequence>MRILWINHRDPKHPQAGGAEVRLYEIARRLVKMGHEVMVLCEKVSRLPGEEVLEGIRIKRSGGRASIHLLAPLYVRKHGHEYDVIVDDIAHAVPWYSPLVTKTPVVAQIHHVHQDVVYIELPKPLAWIVSRAEKTIAKIYRRFIAVSQSTKKELAKRLGIDPDRIAVVPNGVDLEKYRPGSKDPRPTILWAGRIKMYKNLDHLLKAYRIVKQEIPDAQLIIIGTGDQEQKMRELAKKLEPRDVHFLGKMSEQEKIMWMQRAWIIVSTSMIEGWGITITEAAACKIPAIAYNVPGLRDSVKHMETGILVEPGNIEQLAKAIAWLLTDNSLRNKLSENAYNYAQSFSWDNTAITFLNILEDITRI</sequence>
<dbReference type="Proteomes" id="UP000002518">
    <property type="component" value="Chromosome"/>
</dbReference>
<dbReference type="InterPro" id="IPR028098">
    <property type="entry name" value="Glyco_trans_4-like_N"/>
</dbReference>
<dbReference type="SUPFAM" id="SSF53756">
    <property type="entry name" value="UDP-Glycosyltransferase/glycogen phosphorylase"/>
    <property type="match status" value="1"/>
</dbReference>
<dbReference type="GO" id="GO:0016757">
    <property type="term" value="F:glycosyltransferase activity"/>
    <property type="evidence" value="ECO:0007669"/>
    <property type="project" value="InterPro"/>
</dbReference>
<dbReference type="CAZy" id="GT4">
    <property type="family name" value="Glycosyltransferase Family 4"/>
</dbReference>
<keyword evidence="5" id="KW-1185">Reference proteome</keyword>
<dbReference type="Gene3D" id="3.40.50.2000">
    <property type="entry name" value="Glycogen Phosphorylase B"/>
    <property type="match status" value="2"/>
</dbReference>
<dbReference type="EnsemblBacteria" id="BAA80177">
    <property type="protein sequence ID" value="BAA80177"/>
    <property type="gene ID" value="APE_1191"/>
</dbReference>
<name>Q9YCS0_AERPE</name>
<feature type="domain" description="Glycosyl transferase family 1" evidence="2">
    <location>
        <begin position="179"/>
        <end position="339"/>
    </location>
</feature>
<dbReference type="PIR" id="C72590">
    <property type="entry name" value="C72590"/>
</dbReference>
<organism evidence="4 5">
    <name type="scientific">Aeropyrum pernix (strain ATCC 700893 / DSM 11879 / JCM 9820 / NBRC 100138 / K1)</name>
    <dbReference type="NCBI Taxonomy" id="272557"/>
    <lineage>
        <taxon>Archaea</taxon>
        <taxon>Thermoproteota</taxon>
        <taxon>Thermoprotei</taxon>
        <taxon>Desulfurococcales</taxon>
        <taxon>Desulfurococcaceae</taxon>
        <taxon>Aeropyrum</taxon>
    </lineage>
</organism>
<dbReference type="Pfam" id="PF13439">
    <property type="entry name" value="Glyco_transf_4"/>
    <property type="match status" value="1"/>
</dbReference>
<dbReference type="InterPro" id="IPR001296">
    <property type="entry name" value="Glyco_trans_1"/>
</dbReference>
<dbReference type="Pfam" id="PF00534">
    <property type="entry name" value="Glycos_transf_1"/>
    <property type="match status" value="1"/>
</dbReference>
<dbReference type="EMBL" id="BA000002">
    <property type="protein sequence ID" value="BAA80177.1"/>
    <property type="molecule type" value="Genomic_DNA"/>
</dbReference>
<dbReference type="PATRIC" id="fig|272557.25.peg.819"/>
<dbReference type="CDD" id="cd03801">
    <property type="entry name" value="GT4_PimA-like"/>
    <property type="match status" value="1"/>
</dbReference>
<reference evidence="4 5" key="1">
    <citation type="journal article" date="1999" name="DNA Res.">
        <title>Complete genome sequence of an aerobic hyper-thermophilic crenarchaeon, Aeropyrum pernix K1.</title>
        <authorList>
            <person name="Kawarabayasi Y."/>
            <person name="Hino Y."/>
            <person name="Horikawa H."/>
            <person name="Yamazaki S."/>
            <person name="Haikawa Y."/>
            <person name="Jin-no K."/>
            <person name="Takahashi M."/>
            <person name="Sekine M."/>
            <person name="Baba S."/>
            <person name="Ankai A."/>
            <person name="Kosugi H."/>
            <person name="Hosoyama A."/>
            <person name="Fukui S."/>
            <person name="Nagai Y."/>
            <person name="Nishijima K."/>
            <person name="Nakazawa H."/>
            <person name="Takamiya M."/>
            <person name="Masuda S."/>
            <person name="Funahashi T."/>
            <person name="Tanaka T."/>
            <person name="Kudoh Y."/>
            <person name="Yamazaki J."/>
            <person name="Kushida N."/>
            <person name="Oguchi A."/>
            <person name="Aoki K."/>
            <person name="Kubota K."/>
            <person name="Nakamura Y."/>
            <person name="Nomura N."/>
            <person name="Sako Y."/>
            <person name="Kikuchi H."/>
        </authorList>
    </citation>
    <scope>NUCLEOTIDE SEQUENCE [LARGE SCALE GENOMIC DNA]</scope>
    <source>
        <strain evidence="5">ATCC 700893 / DSM 11879 / JCM 9820 / NBRC 100138 / K1</strain>
    </source>
</reference>
<proteinExistence type="predicted"/>